<feature type="compositionally biased region" description="Basic and acidic residues" evidence="1">
    <location>
        <begin position="717"/>
        <end position="740"/>
    </location>
</feature>
<dbReference type="AlphaFoldDB" id="A0A0P1B9Y5"/>
<feature type="compositionally biased region" description="Basic and acidic residues" evidence="1">
    <location>
        <begin position="546"/>
        <end position="562"/>
    </location>
</feature>
<feature type="compositionally biased region" description="Low complexity" evidence="1">
    <location>
        <begin position="65"/>
        <end position="101"/>
    </location>
</feature>
<accession>A0A0P1B9Y5</accession>
<feature type="compositionally biased region" description="Polar residues" evidence="1">
    <location>
        <begin position="314"/>
        <end position="345"/>
    </location>
</feature>
<feature type="compositionally biased region" description="Basic and acidic residues" evidence="1">
    <location>
        <begin position="299"/>
        <end position="310"/>
    </location>
</feature>
<dbReference type="Proteomes" id="UP000054845">
    <property type="component" value="Unassembled WGS sequence"/>
</dbReference>
<feature type="compositionally biased region" description="Basic and acidic residues" evidence="1">
    <location>
        <begin position="492"/>
        <end position="506"/>
    </location>
</feature>
<dbReference type="OrthoDB" id="10364005at2759"/>
<feature type="region of interest" description="Disordered" evidence="1">
    <location>
        <begin position="706"/>
        <end position="804"/>
    </location>
</feature>
<feature type="region of interest" description="Disordered" evidence="1">
    <location>
        <begin position="471"/>
        <end position="664"/>
    </location>
</feature>
<feature type="compositionally biased region" description="Low complexity" evidence="1">
    <location>
        <begin position="788"/>
        <end position="804"/>
    </location>
</feature>
<name>A0A0P1B9Y5_9BASI</name>
<sequence length="804" mass="82248">MSNTTQQADRNNSNAGAGGKATLTPTAIEDVHSAQQLELNLSMPAPAGNQATRPGSASAIESFVTADGTDTGDTPAGAAQATSADIDTNADAADATTTSSAKPLTASNEQPPQVTIDDATDDEANETKGAHLATPTGRRSEAQPHALQDAKSKRKTQSDQDGAMAGHVKDDNSYRKKDVKASHAVPSVTEIFGSIRRSITAPSTSKRASVADAALPKSANEAKRAPLPAAPIEPKLEADAAKSAPNNDAKKKRRESLMLLTRKIGEALNSPTGKDADNLALDAKIKGQQGARASKSSAQHRETPKPKLADEAAASQTLASAQMASLPEQVSKQPIVTSTPLEPTSQLPPLPGPDLGIQPTDPIVAPGEPQGSTSNTLPPLPGPFLGPPPALIAAEAKAKALYGQLKRRMSVVFGASPTEHHPAAASTVGPQPDARGAKEDAQSAGSALLTSADAGKAIILNADGSSQVVQATTKAEGNSKIKQAPSAGSRAETSDAAHAQKDEKSSSSKKSRRATLSDSFRRLASHQMATPEASDALSKSVSKHSGGKEVDEQATKNADAHAPRAQSDHVTAGNKMQSDVLKDKQAIASAPLSTGQESEGQDNMLATFSKLLHRPLPHTPKANARGEADAESANDAVKPASLNARGASQRGSKEKSNKSTLAGSVSVLGAFRSKLGQYRAPTGLAGWSHSPKTAAPATAYANVKGAQGKVATAEGQEAAKHASKKDGQNAKEDADVKDAHNVTSSSNAGNAGASAAEARPYGLGDDSAPLTGQQVKADVQESDAIEPQAVAGGTAAQAVREIKA</sequence>
<feature type="region of interest" description="Disordered" evidence="1">
    <location>
        <begin position="417"/>
        <end position="447"/>
    </location>
</feature>
<organism evidence="2 3">
    <name type="scientific">Ceraceosorus bombacis</name>
    <dbReference type="NCBI Taxonomy" id="401625"/>
    <lineage>
        <taxon>Eukaryota</taxon>
        <taxon>Fungi</taxon>
        <taxon>Dikarya</taxon>
        <taxon>Basidiomycota</taxon>
        <taxon>Ustilaginomycotina</taxon>
        <taxon>Exobasidiomycetes</taxon>
        <taxon>Ceraceosorales</taxon>
        <taxon>Ceraceosoraceae</taxon>
        <taxon>Ceraceosorus</taxon>
    </lineage>
</organism>
<evidence type="ECO:0000313" key="3">
    <source>
        <dbReference type="Proteomes" id="UP000054845"/>
    </source>
</evidence>
<proteinExistence type="predicted"/>
<feature type="compositionally biased region" description="Polar residues" evidence="1">
    <location>
        <begin position="1"/>
        <end position="15"/>
    </location>
</feature>
<feature type="compositionally biased region" description="Low complexity" evidence="1">
    <location>
        <begin position="744"/>
        <end position="756"/>
    </location>
</feature>
<protein>
    <submittedName>
        <fullName evidence="2">Uncharacterized protein</fullName>
    </submittedName>
</protein>
<reference evidence="2 3" key="1">
    <citation type="submission" date="2014-09" db="EMBL/GenBank/DDBJ databases">
        <authorList>
            <person name="Magalhaes I.L.F."/>
            <person name="Oliveira U."/>
            <person name="Santos F.R."/>
            <person name="Vidigal T.H.D.A."/>
            <person name="Brescovit A.D."/>
            <person name="Santos A.J."/>
        </authorList>
    </citation>
    <scope>NUCLEOTIDE SEQUENCE [LARGE SCALE GENOMIC DNA]</scope>
</reference>
<dbReference type="EMBL" id="CCYA01000192">
    <property type="protein sequence ID" value="CEH12813.1"/>
    <property type="molecule type" value="Genomic_DNA"/>
</dbReference>
<keyword evidence="3" id="KW-1185">Reference proteome</keyword>
<evidence type="ECO:0000256" key="1">
    <source>
        <dbReference type="SAM" id="MobiDB-lite"/>
    </source>
</evidence>
<evidence type="ECO:0000313" key="2">
    <source>
        <dbReference type="EMBL" id="CEH12813.1"/>
    </source>
</evidence>
<feature type="compositionally biased region" description="Pro residues" evidence="1">
    <location>
        <begin position="378"/>
        <end position="389"/>
    </location>
</feature>
<feature type="region of interest" description="Disordered" evidence="1">
    <location>
        <begin position="1"/>
        <end position="389"/>
    </location>
</feature>
<feature type="compositionally biased region" description="Basic and acidic residues" evidence="1">
    <location>
        <begin position="167"/>
        <end position="181"/>
    </location>
</feature>